<gene>
    <name evidence="2" type="ORF">BS1321_15220</name>
</gene>
<evidence type="ECO:0000313" key="3">
    <source>
        <dbReference type="Proteomes" id="UP000214618"/>
    </source>
</evidence>
<proteinExistence type="predicted"/>
<dbReference type="Proteomes" id="UP000214618">
    <property type="component" value="Chromosome"/>
</dbReference>
<feature type="transmembrane region" description="Helical" evidence="1">
    <location>
        <begin position="202"/>
        <end position="220"/>
    </location>
</feature>
<keyword evidence="1" id="KW-0812">Transmembrane</keyword>
<reference evidence="2 3" key="1">
    <citation type="submission" date="2016-10" db="EMBL/GenBank/DDBJ databases">
        <title>The whole genome sequencing and assembly of Bacillus simplex DSM 1321 strain.</title>
        <authorList>
            <person name="Park M.-K."/>
            <person name="Lee Y.-J."/>
            <person name="Yi H."/>
            <person name="Bahn Y.-S."/>
            <person name="Kim J.F."/>
            <person name="Lee D.-W."/>
        </authorList>
    </citation>
    <scope>NUCLEOTIDE SEQUENCE [LARGE SCALE GENOMIC DNA]</scope>
    <source>
        <strain evidence="2 3">DSM 1321</strain>
    </source>
</reference>
<keyword evidence="1" id="KW-0472">Membrane</keyword>
<dbReference type="EMBL" id="CP017704">
    <property type="protein sequence ID" value="ASS95139.1"/>
    <property type="molecule type" value="Genomic_DNA"/>
</dbReference>
<sequence length="259" mass="29922">MNSYYYRLRNNKKTKFIVLCIVAIVIIDIFILLGNFSSTLYSSESLAPHLATFLAGSSLGHMMQIILIWFLPIFLLIMCADSYIQEYRTGYRYIVATKKGRFSYYKTMLFGNMSFSFLVIVCCLLLNMFIAYLVFMNGEFDKGLAPDLFPENTLYILVNSMPTISNVIYIIFFGFFTSLCAGMATVLSWCFPDMKYTYPLSFVFWFSQILGLHHSLALIIQPFNEVNLEDFIFIFFKSTILFLAIITVGFIYKVKSDEV</sequence>
<evidence type="ECO:0000256" key="1">
    <source>
        <dbReference type="SAM" id="Phobius"/>
    </source>
</evidence>
<keyword evidence="1" id="KW-1133">Transmembrane helix</keyword>
<evidence type="ECO:0000313" key="2">
    <source>
        <dbReference type="EMBL" id="ASS95139.1"/>
    </source>
</evidence>
<feature type="transmembrane region" description="Helical" evidence="1">
    <location>
        <begin position="16"/>
        <end position="41"/>
    </location>
</feature>
<feature type="transmembrane region" description="Helical" evidence="1">
    <location>
        <begin position="167"/>
        <end position="190"/>
    </location>
</feature>
<feature type="transmembrane region" description="Helical" evidence="1">
    <location>
        <begin position="61"/>
        <end position="84"/>
    </location>
</feature>
<dbReference type="AlphaFoldDB" id="A0A223EIS6"/>
<accession>A0A223EIS6</accession>
<name>A0A223EIS6_9BACI</name>
<organism evidence="2 3">
    <name type="scientific">Peribacillus simplex NBRC 15720 = DSM 1321</name>
    <dbReference type="NCBI Taxonomy" id="1349754"/>
    <lineage>
        <taxon>Bacteria</taxon>
        <taxon>Bacillati</taxon>
        <taxon>Bacillota</taxon>
        <taxon>Bacilli</taxon>
        <taxon>Bacillales</taxon>
        <taxon>Bacillaceae</taxon>
        <taxon>Peribacillus</taxon>
    </lineage>
</organism>
<feature type="transmembrane region" description="Helical" evidence="1">
    <location>
        <begin position="109"/>
        <end position="135"/>
    </location>
</feature>
<protein>
    <submittedName>
        <fullName evidence="2">Uncharacterized protein</fullName>
    </submittedName>
</protein>
<feature type="transmembrane region" description="Helical" evidence="1">
    <location>
        <begin position="232"/>
        <end position="252"/>
    </location>
</feature>